<dbReference type="PATRIC" id="fig|1638788.3.peg.4903"/>
<protein>
    <submittedName>
        <fullName evidence="1">Uncharacterized protein</fullName>
    </submittedName>
</protein>
<dbReference type="EMBL" id="CP011339">
    <property type="protein sequence ID" value="AKV69741.1"/>
    <property type="molecule type" value="Genomic_DNA"/>
</dbReference>
<gene>
    <name evidence="1" type="ORF">VL20_4860</name>
</gene>
<name>A0A0K1S6Y8_9CHRO</name>
<dbReference type="AlphaFoldDB" id="A0A0K1S6Y8"/>
<evidence type="ECO:0000313" key="2">
    <source>
        <dbReference type="Proteomes" id="UP000068167"/>
    </source>
</evidence>
<accession>A0A0K1S6Y8</accession>
<proteinExistence type="predicted"/>
<reference evidence="1 2" key="1">
    <citation type="journal article" date="2016" name="Stand. Genomic Sci.">
        <title>Complete genome sequence and genomic characterization of Microcystis panniformis FACHB 1757 by third-generation sequencing.</title>
        <authorList>
            <person name="Zhang J.Y."/>
            <person name="Guan R."/>
            <person name="Zhang H.J."/>
            <person name="Li H."/>
            <person name="Xiao P."/>
            <person name="Yu G.L."/>
            <person name="Du L."/>
            <person name="Cao D.M."/>
            <person name="Zhu B.C."/>
            <person name="Li R.H."/>
            <person name="Lu Z.H."/>
        </authorList>
    </citation>
    <scope>NUCLEOTIDE SEQUENCE [LARGE SCALE GENOMIC DNA]</scope>
    <source>
        <strain evidence="1 2">FACHB-1757</strain>
    </source>
</reference>
<organism evidence="1 2">
    <name type="scientific">Microcystis panniformis FACHB-1757</name>
    <dbReference type="NCBI Taxonomy" id="1638788"/>
    <lineage>
        <taxon>Bacteria</taxon>
        <taxon>Bacillati</taxon>
        <taxon>Cyanobacteriota</taxon>
        <taxon>Cyanophyceae</taxon>
        <taxon>Oscillatoriophycideae</taxon>
        <taxon>Chroococcales</taxon>
        <taxon>Microcystaceae</taxon>
        <taxon>Microcystis</taxon>
    </lineage>
</organism>
<keyword evidence="2" id="KW-1185">Reference proteome</keyword>
<dbReference type="Proteomes" id="UP000068167">
    <property type="component" value="Chromosome"/>
</dbReference>
<sequence length="44" mass="5000">MPMLSPDVRLIVPDYGHYQLRRLLPLTATLETVISTSLENFSNP</sequence>
<evidence type="ECO:0000313" key="1">
    <source>
        <dbReference type="EMBL" id="AKV69741.1"/>
    </source>
</evidence>
<dbReference type="KEGG" id="mpk:VL20_4860"/>